<reference evidence="2" key="1">
    <citation type="journal article" date="2019" name="Int. J. Syst. Evol. Microbiol.">
        <title>The Global Catalogue of Microorganisms (GCM) 10K type strain sequencing project: providing services to taxonomists for standard genome sequencing and annotation.</title>
        <authorList>
            <consortium name="The Broad Institute Genomics Platform"/>
            <consortium name="The Broad Institute Genome Sequencing Center for Infectious Disease"/>
            <person name="Wu L."/>
            <person name="Ma J."/>
        </authorList>
    </citation>
    <scope>NUCLEOTIDE SEQUENCE [LARGE SCALE GENOMIC DNA]</scope>
    <source>
        <strain evidence="2">CGMCC 4.5798</strain>
    </source>
</reference>
<evidence type="ECO:0000313" key="1">
    <source>
        <dbReference type="EMBL" id="MFC5551892.1"/>
    </source>
</evidence>
<name>A0ABW0S567_9BURK</name>
<keyword evidence="2" id="KW-1185">Reference proteome</keyword>
<dbReference type="Proteomes" id="UP001596086">
    <property type="component" value="Unassembled WGS sequence"/>
</dbReference>
<evidence type="ECO:0000313" key="2">
    <source>
        <dbReference type="Proteomes" id="UP001596086"/>
    </source>
</evidence>
<protein>
    <submittedName>
        <fullName evidence="1">Uncharacterized protein</fullName>
    </submittedName>
</protein>
<organism evidence="1 2">
    <name type="scientific">Massilia aerilata</name>
    <dbReference type="NCBI Taxonomy" id="453817"/>
    <lineage>
        <taxon>Bacteria</taxon>
        <taxon>Pseudomonadati</taxon>
        <taxon>Pseudomonadota</taxon>
        <taxon>Betaproteobacteria</taxon>
        <taxon>Burkholderiales</taxon>
        <taxon>Oxalobacteraceae</taxon>
        <taxon>Telluria group</taxon>
        <taxon>Massilia</taxon>
    </lineage>
</organism>
<dbReference type="RefSeq" id="WP_379776722.1">
    <property type="nucleotide sequence ID" value="NZ_JBHSMZ010000026.1"/>
</dbReference>
<accession>A0ABW0S567</accession>
<dbReference type="EMBL" id="JBHSMZ010000026">
    <property type="protein sequence ID" value="MFC5551892.1"/>
    <property type="molecule type" value="Genomic_DNA"/>
</dbReference>
<proteinExistence type="predicted"/>
<sequence length="101" mass="10662">MNFNTGDHFHLTNLTRGFCTGPDVSTPNAPFNTYYSTGTGTGTLNGQPAEIWFNLLDRGEPGAGVDIAAFTIQTSSGNLLQCSNTLEGGNNQAHRATGNKP</sequence>
<gene>
    <name evidence="1" type="ORF">ACFPO9_25520</name>
</gene>
<comment type="caution">
    <text evidence="1">The sequence shown here is derived from an EMBL/GenBank/DDBJ whole genome shotgun (WGS) entry which is preliminary data.</text>
</comment>